<reference evidence="3" key="1">
    <citation type="journal article" date="2014" name="Front. Microbiol.">
        <title>High frequency of phylogenetically diverse reductive dehalogenase-homologous genes in deep subseafloor sedimentary metagenomes.</title>
        <authorList>
            <person name="Kawai M."/>
            <person name="Futagami T."/>
            <person name="Toyoda A."/>
            <person name="Takaki Y."/>
            <person name="Nishi S."/>
            <person name="Hori S."/>
            <person name="Arai W."/>
            <person name="Tsubouchi T."/>
            <person name="Morono Y."/>
            <person name="Uchiyama I."/>
            <person name="Ito T."/>
            <person name="Fujiyama A."/>
            <person name="Inagaki F."/>
            <person name="Takami H."/>
        </authorList>
    </citation>
    <scope>NUCLEOTIDE SEQUENCE</scope>
    <source>
        <strain evidence="3">Expedition CK06-06</strain>
    </source>
</reference>
<comment type="caution">
    <text evidence="3">The sequence shown here is derived from an EMBL/GenBank/DDBJ whole genome shotgun (WGS) entry which is preliminary data.</text>
</comment>
<organism evidence="3">
    <name type="scientific">marine sediment metagenome</name>
    <dbReference type="NCBI Taxonomy" id="412755"/>
    <lineage>
        <taxon>unclassified sequences</taxon>
        <taxon>metagenomes</taxon>
        <taxon>ecological metagenomes</taxon>
    </lineage>
</organism>
<gene>
    <name evidence="3" type="ORF">S06H3_31594</name>
</gene>
<dbReference type="SUPFAM" id="SSF53323">
    <property type="entry name" value="Pyruvate-ferredoxin oxidoreductase, PFOR, domain III"/>
    <property type="match status" value="1"/>
</dbReference>
<feature type="domain" description="Pyruvate/ketoisovalerate oxidoreductase catalytic" evidence="2">
    <location>
        <begin position="2"/>
        <end position="74"/>
    </location>
</feature>
<protein>
    <recommendedName>
        <fullName evidence="2">Pyruvate/ketoisovalerate oxidoreductase catalytic domain-containing protein</fullName>
    </recommendedName>
</protein>
<sequence>MLDPGLLRIVDVTSGLKDNGILVINTKKKPEQIREEFGIDYSLAIVDATSIARQILGVPITNTSMVGAVVKVTGEGRIQA</sequence>
<evidence type="ECO:0000256" key="1">
    <source>
        <dbReference type="ARBA" id="ARBA00023002"/>
    </source>
</evidence>
<name>X1LU16_9ZZZZ</name>
<dbReference type="AlphaFoldDB" id="X1LU16"/>
<dbReference type="Gene3D" id="3.40.920.10">
    <property type="entry name" value="Pyruvate-ferredoxin oxidoreductase, PFOR, domain III"/>
    <property type="match status" value="1"/>
</dbReference>
<dbReference type="InterPro" id="IPR019752">
    <property type="entry name" value="Pyrv/ketoisovalerate_OxRed_cat"/>
</dbReference>
<keyword evidence="1" id="KW-0560">Oxidoreductase</keyword>
<dbReference type="InterPro" id="IPR002869">
    <property type="entry name" value="Pyrv_flavodox_OxRed_cen"/>
</dbReference>
<dbReference type="PANTHER" id="PTHR43366:SF1">
    <property type="entry name" value="PYRUVATE SYNTHASE SUBUNIT PORC"/>
    <property type="match status" value="1"/>
</dbReference>
<accession>X1LU16</accession>
<evidence type="ECO:0000313" key="3">
    <source>
        <dbReference type="EMBL" id="GAI22862.1"/>
    </source>
</evidence>
<dbReference type="Pfam" id="PF01558">
    <property type="entry name" value="POR"/>
    <property type="match status" value="1"/>
</dbReference>
<dbReference type="GO" id="GO:0016903">
    <property type="term" value="F:oxidoreductase activity, acting on the aldehyde or oxo group of donors"/>
    <property type="evidence" value="ECO:0007669"/>
    <property type="project" value="InterPro"/>
</dbReference>
<proteinExistence type="predicted"/>
<dbReference type="EMBL" id="BARV01018722">
    <property type="protein sequence ID" value="GAI22862.1"/>
    <property type="molecule type" value="Genomic_DNA"/>
</dbReference>
<dbReference type="PANTHER" id="PTHR43366">
    <property type="entry name" value="PYRUVATE SYNTHASE SUBUNIT PORC"/>
    <property type="match status" value="1"/>
</dbReference>
<evidence type="ECO:0000259" key="2">
    <source>
        <dbReference type="Pfam" id="PF01558"/>
    </source>
</evidence>
<dbReference type="InterPro" id="IPR051626">
    <property type="entry name" value="Oxidoreductase_gamma_subunit"/>
</dbReference>